<dbReference type="AlphaFoldDB" id="A0A538U1N0"/>
<dbReference type="Gene3D" id="2.30.42.10">
    <property type="match status" value="1"/>
</dbReference>
<comment type="caution">
    <text evidence="2">The sequence shown here is derived from an EMBL/GenBank/DDBJ whole genome shotgun (WGS) entry which is preliminary data.</text>
</comment>
<name>A0A538U1N0_UNCEI</name>
<protein>
    <submittedName>
        <fullName evidence="2">PDZ domain-containing protein</fullName>
    </submittedName>
</protein>
<feature type="non-terminal residue" evidence="2">
    <location>
        <position position="1"/>
    </location>
</feature>
<accession>A0A538U1N0</accession>
<evidence type="ECO:0000259" key="1">
    <source>
        <dbReference type="Pfam" id="PF17820"/>
    </source>
</evidence>
<dbReference type="EMBL" id="VBPB01000275">
    <property type="protein sequence ID" value="TMQ69825.1"/>
    <property type="molecule type" value="Genomic_DNA"/>
</dbReference>
<evidence type="ECO:0000313" key="3">
    <source>
        <dbReference type="Proteomes" id="UP000319771"/>
    </source>
</evidence>
<proteinExistence type="predicted"/>
<reference evidence="2 3" key="1">
    <citation type="journal article" date="2019" name="Nat. Microbiol.">
        <title>Mediterranean grassland soil C-N compound turnover is dependent on rainfall and depth, and is mediated by genomically divergent microorganisms.</title>
        <authorList>
            <person name="Diamond S."/>
            <person name="Andeer P.F."/>
            <person name="Li Z."/>
            <person name="Crits-Christoph A."/>
            <person name="Burstein D."/>
            <person name="Anantharaman K."/>
            <person name="Lane K.R."/>
            <person name="Thomas B.C."/>
            <person name="Pan C."/>
            <person name="Northen T.R."/>
            <person name="Banfield J.F."/>
        </authorList>
    </citation>
    <scope>NUCLEOTIDE SEQUENCE [LARGE SCALE GENOMIC DNA]</scope>
    <source>
        <strain evidence="2">WS_11</strain>
    </source>
</reference>
<dbReference type="InterPro" id="IPR041489">
    <property type="entry name" value="PDZ_6"/>
</dbReference>
<feature type="domain" description="PDZ" evidence="1">
    <location>
        <begin position="24"/>
        <end position="63"/>
    </location>
</feature>
<sequence>NECTANRSSDDSAAVWRFGSWPKVYSVDLGSPAARAGIRRGDVITAIDGVSLLSSDGGRRFGAIQPGQSVRWTLVRDGAPQVVVAQAIERPGRRETITLAELYSRLGRMNELSDPDEMRRQLTNLRRQIERLKVGSRVRVRPDAPTWQRSTPGDAPDRRLRYAGVIGGSEVEVRGTGSVIVSESDLKDQLVINTGDAVVVIRLAKGATKKAAAERDRDR</sequence>
<organism evidence="2 3">
    <name type="scientific">Eiseniibacteriota bacterium</name>
    <dbReference type="NCBI Taxonomy" id="2212470"/>
    <lineage>
        <taxon>Bacteria</taxon>
        <taxon>Candidatus Eiseniibacteriota</taxon>
    </lineage>
</organism>
<dbReference type="SUPFAM" id="SSF50156">
    <property type="entry name" value="PDZ domain-like"/>
    <property type="match status" value="1"/>
</dbReference>
<dbReference type="Pfam" id="PF17820">
    <property type="entry name" value="PDZ_6"/>
    <property type="match status" value="1"/>
</dbReference>
<gene>
    <name evidence="2" type="ORF">E6K81_14005</name>
</gene>
<dbReference type="InterPro" id="IPR036034">
    <property type="entry name" value="PDZ_sf"/>
</dbReference>
<evidence type="ECO:0000313" key="2">
    <source>
        <dbReference type="EMBL" id="TMQ69825.1"/>
    </source>
</evidence>
<dbReference type="Proteomes" id="UP000319771">
    <property type="component" value="Unassembled WGS sequence"/>
</dbReference>